<accession>A0A1G7WUU9</accession>
<reference evidence="2" key="1">
    <citation type="submission" date="2016-10" db="EMBL/GenBank/DDBJ databases">
        <authorList>
            <person name="Varghese N."/>
            <person name="Submissions S."/>
        </authorList>
    </citation>
    <scope>NUCLEOTIDE SEQUENCE [LARGE SCALE GENOMIC DNA]</scope>
    <source>
        <strain evidence="2">CGMCC 1.2747</strain>
    </source>
</reference>
<proteinExistence type="predicted"/>
<dbReference type="RefSeq" id="WP_175455421.1">
    <property type="nucleotide sequence ID" value="NZ_FNDB01000002.1"/>
</dbReference>
<organism evidence="1 2">
    <name type="scientific">Flavobacterium omnivorum</name>
    <dbReference type="NCBI Taxonomy" id="178355"/>
    <lineage>
        <taxon>Bacteria</taxon>
        <taxon>Pseudomonadati</taxon>
        <taxon>Bacteroidota</taxon>
        <taxon>Flavobacteriia</taxon>
        <taxon>Flavobacteriales</taxon>
        <taxon>Flavobacteriaceae</taxon>
        <taxon>Flavobacterium</taxon>
    </lineage>
</organism>
<dbReference type="EMBL" id="FNDB01000002">
    <property type="protein sequence ID" value="SDG75717.1"/>
    <property type="molecule type" value="Genomic_DNA"/>
</dbReference>
<dbReference type="Proteomes" id="UP000199274">
    <property type="component" value="Unassembled WGS sequence"/>
</dbReference>
<evidence type="ECO:0000313" key="1">
    <source>
        <dbReference type="EMBL" id="SDG75717.1"/>
    </source>
</evidence>
<name>A0A1G7WUU9_9FLAO</name>
<gene>
    <name evidence="1" type="ORF">SAMN04488062_10239</name>
</gene>
<dbReference type="AlphaFoldDB" id="A0A1G7WUU9"/>
<dbReference type="STRING" id="178355.SAMN04488062_10239"/>
<evidence type="ECO:0000313" key="2">
    <source>
        <dbReference type="Proteomes" id="UP000199274"/>
    </source>
</evidence>
<sequence>MKKKAIKTEKKLSLEKFKVAELKNPKMIIGGDPIDIKTITTHVNI</sequence>
<protein>
    <submittedName>
        <fullName evidence="1">Uncharacterized protein</fullName>
    </submittedName>
</protein>
<keyword evidence="2" id="KW-1185">Reference proteome</keyword>